<reference evidence="5" key="1">
    <citation type="submission" date="2022-01" db="EMBL/GenBank/DDBJ databases">
        <authorList>
            <person name="Braso-Vives M."/>
        </authorList>
    </citation>
    <scope>NUCLEOTIDE SEQUENCE</scope>
</reference>
<evidence type="ECO:0000313" key="5">
    <source>
        <dbReference type="EMBL" id="CAH1256466.1"/>
    </source>
</evidence>
<feature type="compositionally biased region" description="Basic and acidic residues" evidence="2">
    <location>
        <begin position="851"/>
        <end position="865"/>
    </location>
</feature>
<feature type="compositionally biased region" description="Polar residues" evidence="2">
    <location>
        <begin position="818"/>
        <end position="828"/>
    </location>
</feature>
<feature type="region of interest" description="Disordered" evidence="2">
    <location>
        <begin position="1213"/>
        <end position="1273"/>
    </location>
</feature>
<proteinExistence type="predicted"/>
<dbReference type="PANTHER" id="PTHR23287:SF18">
    <property type="entry name" value="BLOC-2 COMPLEX MEMBER HPS5"/>
    <property type="match status" value="1"/>
</dbReference>
<accession>A0A8K0EPP6</accession>
<feature type="coiled-coil region" evidence="1">
    <location>
        <begin position="420"/>
        <end position="454"/>
    </location>
</feature>
<feature type="domain" description="HPS5 TPR" evidence="4">
    <location>
        <begin position="1272"/>
        <end position="1571"/>
    </location>
</feature>
<dbReference type="SUPFAM" id="SSF50978">
    <property type="entry name" value="WD40 repeat-like"/>
    <property type="match status" value="1"/>
</dbReference>
<dbReference type="Gene3D" id="2.130.10.10">
    <property type="entry name" value="YVTN repeat-like/Quinoprotein amine dehydrogenase"/>
    <property type="match status" value="1"/>
</dbReference>
<keyword evidence="6" id="KW-1185">Reference proteome</keyword>
<dbReference type="InterPro" id="IPR015943">
    <property type="entry name" value="WD40/YVTN_repeat-like_dom_sf"/>
</dbReference>
<feature type="region of interest" description="Disordered" evidence="2">
    <location>
        <begin position="1027"/>
        <end position="1063"/>
    </location>
</feature>
<feature type="domain" description="HPS5-like beta-propeller" evidence="3">
    <location>
        <begin position="38"/>
        <end position="365"/>
    </location>
</feature>
<protein>
    <submittedName>
        <fullName evidence="5">HPS5 protein</fullName>
    </submittedName>
</protein>
<gene>
    <name evidence="5" type="primary">HPS5</name>
    <name evidence="5" type="ORF">BLAG_LOCUS14776</name>
</gene>
<feature type="compositionally biased region" description="Polar residues" evidence="2">
    <location>
        <begin position="838"/>
        <end position="849"/>
    </location>
</feature>
<feature type="compositionally biased region" description="Basic and acidic residues" evidence="2">
    <location>
        <begin position="1135"/>
        <end position="1148"/>
    </location>
</feature>
<dbReference type="GO" id="GO:0005737">
    <property type="term" value="C:cytoplasm"/>
    <property type="evidence" value="ECO:0007669"/>
    <property type="project" value="TreeGrafter"/>
</dbReference>
<dbReference type="Pfam" id="PF23758">
    <property type="entry name" value="TPR_HPS5"/>
    <property type="match status" value="1"/>
</dbReference>
<sequence length="1815" mass="201271">MEPESSPTPAPPLGVTLDPVSSTALTPAMTYDPGGHVLTDLSSMEDLLAPIKTSSRIKYTCLSVSRRFISLGATTGGLYLFHREKLKCLQLLANKEGAITMVTSAPDDNLVAIATSRGLVVVWELNIERRAKPERLRISPEHRGNTVVSLQWDDKSSRLFIGDDTGKVSVANVPSSGKAKGFFKVPTELLLTADSSVVQMDFANERLMVSTLTRCYLCDTLREKFWHVGKKLRDGKFGACFFRTSAGQVPAIYSARPGSRVWEVDFEGNVLNTHQLKKLLAVPPAPVISNRYEPRFPPPGATFPPQSLTFSRILMFNNRLLLTWTQQGLYIIDPARVQLVMWTDKFKDIADVRCYKNDMYLFHSDSRVSRLSLLPVDKCVGKLFSKQMWRLCAQVCCHYQPSVIPMKARRAVPVSMVTELRQHLGTMDDADELLDQLEELLNRIELNVDSTSSNQSSGRSSVSSIGSVSMLQSGIYQVHSRRGSQESVDSLPEFTWAEEEAGQDGIARPKFDLVSDALATSSEEGKEPGLVPYLPSSQEAAASANEVVASMQDNVESVESSVLSEEKRDGVENVETLALVQKEQAATVESESSASDPEKTSMQSCDSGNSDGANVSPRSGAKMAAGETEVAGASDSGTGEEALEEDRQTVANSLTIRFNLLTDSEAAETTETAQISDKYPKFSQEVPVNSMPLVAIETTGTNSHETPELKMTQSEEAKGEGHRSEEVKGQRALLDRFANVDLEGDELVVQREGRPIKGKRKKKKKANSADISYLSLSEGTAVDLPPSDDISPKRTKSLDATWGKMKDLRSAFQQKMSTLKTGRLSSDSDTPEGGATPELSSSPVVQQQLKVMKDKLSTRLQDSRSKLATKSKSLMKAIQESEQMGRIRQTMRRPDMQADRGEEDDDVFEDDLGGNQDNGVSMVTESGGHQESEERRRGVGPRVDVTVLMQATRETSEKLKDPEVLFAPDQARTVLSAWLQHMETALQNLYRTVREHNAKVRSRSEVKDQMSEVIDDSVFDRTPINGFADVNNMQQGRQEDESESTESRTLEEEGEGVNASVVLQDSGAEYDRVQDDQEKQNKDISEDRMLAEEEERVFENNVDEKDDSLASLHAKTENEAPALVNNLGTHSPDVTSKEEDTPKNDAGHPQDMEDLQEVFIQEGFHILDPFLLKDESHAEISELVTFCFQFGVLRSKSASSKDMAVSSNIIGQDNASHDMCNLPGQSESVLQEEDAPESDRTCDGNDSFSPIGPHSKEGQHLSATSQSASLSHEEEEWDRNAAQFLKSHFHFLDIEAVRKTLQYRRGPRSKVWEGLMECLHALYSEGAVPDLITRGDVDECLKLIRTKELTDGGAVLSCLHSVYPLSPEPVLDACVQLYPQVHHWEVAQICKDSPQHFLYYVHKIQALPRHKQAELLEALYRDEAILHQWIDCALTEGAPDRDLLLTGQGEPRPGSHQLPWKHGADVDEILTHYSTDSESVPHSSAERQYIMNKCRKAGYWQGYLRLCKGYGHRQEALRAAVLLGDVQLLDPQNDPSVPPKSLEEWEEVFRLMLQLQGGQGSGENSHGAISSQDAMQEVGDTMQSENNTVPYDSSDVTPSPNDRTSLPNVESSETSDWLPQDSTKTDEACDWSPRITWEEAGRLLVSSVGPDKGIELLQRLPLPTGCLSEDFYKSCVLASMIYRRQRLLIHSMLEKVDTYLWSKRPTTLAPELYYAMQQEKLALQAQRKGTPVSLDRSLFVLDPNRLEGGVQYLEEPEGHWGITSEESSCAVCTLLLSDPISTSDPGVTVFPCGHAFHTHCTPQRGCLLCYVASRK</sequence>
<dbReference type="Proteomes" id="UP000838412">
    <property type="component" value="Chromosome 3"/>
</dbReference>
<dbReference type="InterPro" id="IPR056499">
    <property type="entry name" value="Beta-prop_HPS5-like"/>
</dbReference>
<dbReference type="InterPro" id="IPR056445">
    <property type="entry name" value="TPR_HPS5"/>
</dbReference>
<evidence type="ECO:0000256" key="2">
    <source>
        <dbReference type="SAM" id="MobiDB-lite"/>
    </source>
</evidence>
<feature type="compositionally biased region" description="Polar residues" evidence="2">
    <location>
        <begin position="1261"/>
        <end position="1270"/>
    </location>
</feature>
<feature type="compositionally biased region" description="Polar residues" evidence="2">
    <location>
        <begin position="587"/>
        <end position="617"/>
    </location>
</feature>
<feature type="compositionally biased region" description="Polar residues" evidence="2">
    <location>
        <begin position="915"/>
        <end position="927"/>
    </location>
</feature>
<feature type="region of interest" description="Disordered" evidence="2">
    <location>
        <begin position="1069"/>
        <end position="1088"/>
    </location>
</feature>
<feature type="region of interest" description="Disordered" evidence="2">
    <location>
        <begin position="582"/>
        <end position="648"/>
    </location>
</feature>
<keyword evidence="1" id="KW-0175">Coiled coil</keyword>
<feature type="region of interest" description="Disordered" evidence="2">
    <location>
        <begin position="818"/>
        <end position="939"/>
    </location>
</feature>
<dbReference type="InterPro" id="IPR036322">
    <property type="entry name" value="WD40_repeat_dom_sf"/>
</dbReference>
<dbReference type="SMART" id="SM00320">
    <property type="entry name" value="WD40"/>
    <property type="match status" value="2"/>
</dbReference>
<dbReference type="InterPro" id="IPR001680">
    <property type="entry name" value="WD40_rpt"/>
</dbReference>
<evidence type="ECO:0000313" key="6">
    <source>
        <dbReference type="Proteomes" id="UP000838412"/>
    </source>
</evidence>
<feature type="region of interest" description="Disordered" evidence="2">
    <location>
        <begin position="1584"/>
        <end position="1628"/>
    </location>
</feature>
<dbReference type="PANTHER" id="PTHR23287">
    <property type="entry name" value="RUBY-EYE2-LIKE PROTEIN"/>
    <property type="match status" value="1"/>
</dbReference>
<dbReference type="GO" id="GO:0048066">
    <property type="term" value="P:developmental pigmentation"/>
    <property type="evidence" value="ECO:0007669"/>
    <property type="project" value="TreeGrafter"/>
</dbReference>
<dbReference type="Pfam" id="PF23756">
    <property type="entry name" value="Beta-prop_HPS5"/>
    <property type="match status" value="1"/>
</dbReference>
<dbReference type="EMBL" id="OV696688">
    <property type="protein sequence ID" value="CAH1256466.1"/>
    <property type="molecule type" value="Genomic_DNA"/>
</dbReference>
<feature type="region of interest" description="Disordered" evidence="2">
    <location>
        <begin position="1118"/>
        <end position="1148"/>
    </location>
</feature>
<organism evidence="5 6">
    <name type="scientific">Branchiostoma lanceolatum</name>
    <name type="common">Common lancelet</name>
    <name type="synonym">Amphioxus lanceolatum</name>
    <dbReference type="NCBI Taxonomy" id="7740"/>
    <lineage>
        <taxon>Eukaryota</taxon>
        <taxon>Metazoa</taxon>
        <taxon>Chordata</taxon>
        <taxon>Cephalochordata</taxon>
        <taxon>Leptocardii</taxon>
        <taxon>Amphioxiformes</taxon>
        <taxon>Branchiostomatidae</taxon>
        <taxon>Branchiostoma</taxon>
    </lineage>
</organism>
<feature type="compositionally biased region" description="Basic and acidic residues" evidence="2">
    <location>
        <begin position="928"/>
        <end position="937"/>
    </location>
</feature>
<feature type="compositionally biased region" description="Polar residues" evidence="2">
    <location>
        <begin position="1584"/>
        <end position="1622"/>
    </location>
</feature>
<dbReference type="SUPFAM" id="SSF57850">
    <property type="entry name" value="RING/U-box"/>
    <property type="match status" value="1"/>
</dbReference>
<evidence type="ECO:0000256" key="1">
    <source>
        <dbReference type="SAM" id="Coils"/>
    </source>
</evidence>
<dbReference type="OrthoDB" id="19493at2759"/>
<evidence type="ECO:0000259" key="3">
    <source>
        <dbReference type="Pfam" id="PF23756"/>
    </source>
</evidence>
<feature type="compositionally biased region" description="Acidic residues" evidence="2">
    <location>
        <begin position="901"/>
        <end position="912"/>
    </location>
</feature>
<name>A0A8K0EPP6_BRALA</name>
<evidence type="ECO:0000259" key="4">
    <source>
        <dbReference type="Pfam" id="PF23758"/>
    </source>
</evidence>